<feature type="domain" description="Polymerase nucleotidyl transferase" evidence="1">
    <location>
        <begin position="23"/>
        <end position="57"/>
    </location>
</feature>
<accession>V9Z6B2</accession>
<evidence type="ECO:0000259" key="1">
    <source>
        <dbReference type="Pfam" id="PF01909"/>
    </source>
</evidence>
<sequence>MKRTRAVELVEAMLHRLDGPQEWPLPLVRQVWLFGSFARGATEPHDVDIAVRCERDERMNQAVVQAILSGGNPYAPLRRALAGSSRGLQFQFEDAAREHLQAEGTFMLPLWERGDTLAEALGVLHAIAEDPEAGRAERHDMIDAFEGLDRHIPRPIRAELIGWQQQEAITISRLKLPDAPDDTDLLATPDMRWAFRRWNDDSPLRRAALAGLAFMKELAVELDDVELAGQRLPTPRRLAGHRSEPRWWINWKWQGYRSIPYCVTRADGWLEVVQPTRTRPLNALVIKPGSKAAAFRHCPVRVSSPRLGGAAVRVHVEFAHRAPGRSGLRRRRRRR</sequence>
<dbReference type="GO" id="GO:0016779">
    <property type="term" value="F:nucleotidyltransferase activity"/>
    <property type="evidence" value="ECO:0007669"/>
    <property type="project" value="InterPro"/>
</dbReference>
<dbReference type="EMBL" id="KF602049">
    <property type="protein sequence ID" value="AHE39653.1"/>
    <property type="molecule type" value="Genomic_DNA"/>
</dbReference>
<protein>
    <recommendedName>
        <fullName evidence="1">Polymerase nucleotidyl transferase domain-containing protein</fullName>
    </recommendedName>
</protein>
<dbReference type="InterPro" id="IPR043519">
    <property type="entry name" value="NT_sf"/>
</dbReference>
<geneLocation type="plasmid" evidence="2">
    <name>pFRL4</name>
</geneLocation>
<proteinExistence type="predicted"/>
<evidence type="ECO:0000313" key="2">
    <source>
        <dbReference type="EMBL" id="AHE39653.1"/>
    </source>
</evidence>
<dbReference type="CDD" id="cd05403">
    <property type="entry name" value="NT_KNTase_like"/>
    <property type="match status" value="1"/>
</dbReference>
<dbReference type="Pfam" id="PF01909">
    <property type="entry name" value="NTP_transf_2"/>
    <property type="match status" value="1"/>
</dbReference>
<organism evidence="2">
    <name type="scientific">Streptomyces sp. F2</name>
    <dbReference type="NCBI Taxonomy" id="317660"/>
    <lineage>
        <taxon>Bacteria</taxon>
        <taxon>Bacillati</taxon>
        <taxon>Actinomycetota</taxon>
        <taxon>Actinomycetes</taxon>
        <taxon>Kitasatosporales</taxon>
        <taxon>Streptomycetaceae</taxon>
        <taxon>Streptomyces</taxon>
    </lineage>
</organism>
<dbReference type="RefSeq" id="WP_024126889.1">
    <property type="nucleotide sequence ID" value="NC_023284.1"/>
</dbReference>
<dbReference type="AlphaFoldDB" id="V9Z6B2"/>
<gene>
    <name evidence="2" type="ORF">pFRL4_420c</name>
</gene>
<keyword evidence="2" id="KW-0614">Plasmid</keyword>
<reference evidence="2" key="1">
    <citation type="submission" date="2013-09" db="EMBL/GenBank/DDBJ databases">
        <title>Complete nucleotide sequence of Streptomyces linear plasmid pFRL4.</title>
        <authorList>
            <person name="Chen Z."/>
            <person name="Fang P."/>
            <person name="Qin Z."/>
        </authorList>
    </citation>
    <scope>NUCLEOTIDE SEQUENCE</scope>
    <source>
        <plasmid evidence="2">pFRL4</plasmid>
    </source>
</reference>
<name>V9Z6B2_9ACTN</name>
<dbReference type="SUPFAM" id="SSF81301">
    <property type="entry name" value="Nucleotidyltransferase"/>
    <property type="match status" value="1"/>
</dbReference>
<dbReference type="InterPro" id="IPR002934">
    <property type="entry name" value="Polymerase_NTP_transf_dom"/>
</dbReference>